<gene>
    <name evidence="4" type="ORF">Pyn_22522</name>
</gene>
<keyword evidence="2" id="KW-0677">Repeat</keyword>
<dbReference type="Proteomes" id="UP000250321">
    <property type="component" value="Unassembled WGS sequence"/>
</dbReference>
<dbReference type="InterPro" id="IPR002885">
    <property type="entry name" value="PPR_rpt"/>
</dbReference>
<dbReference type="PANTHER" id="PTHR46128">
    <property type="entry name" value="MITOCHONDRIAL GROUP I INTRON SPLICING FACTOR CCM1"/>
    <property type="match status" value="1"/>
</dbReference>
<accession>A0A314ZGH6</accession>
<organism evidence="4 5">
    <name type="scientific">Prunus yedoensis var. nudiflora</name>
    <dbReference type="NCBI Taxonomy" id="2094558"/>
    <lineage>
        <taxon>Eukaryota</taxon>
        <taxon>Viridiplantae</taxon>
        <taxon>Streptophyta</taxon>
        <taxon>Embryophyta</taxon>
        <taxon>Tracheophyta</taxon>
        <taxon>Spermatophyta</taxon>
        <taxon>Magnoliopsida</taxon>
        <taxon>eudicotyledons</taxon>
        <taxon>Gunneridae</taxon>
        <taxon>Pentapetalae</taxon>
        <taxon>rosids</taxon>
        <taxon>fabids</taxon>
        <taxon>Rosales</taxon>
        <taxon>Rosaceae</taxon>
        <taxon>Amygdaloideae</taxon>
        <taxon>Amygdaleae</taxon>
        <taxon>Prunus</taxon>
    </lineage>
</organism>
<dbReference type="Pfam" id="PF13041">
    <property type="entry name" value="PPR_2"/>
    <property type="match status" value="2"/>
</dbReference>
<dbReference type="PROSITE" id="PS51375">
    <property type="entry name" value="PPR"/>
    <property type="match status" value="3"/>
</dbReference>
<dbReference type="InterPro" id="IPR011990">
    <property type="entry name" value="TPR-like_helical_dom_sf"/>
</dbReference>
<comment type="similarity">
    <text evidence="1">Belongs to the PPR family. P subfamily.</text>
</comment>
<dbReference type="NCBIfam" id="TIGR00756">
    <property type="entry name" value="PPR"/>
    <property type="match status" value="3"/>
</dbReference>
<evidence type="ECO:0008006" key="6">
    <source>
        <dbReference type="Google" id="ProtNLM"/>
    </source>
</evidence>
<evidence type="ECO:0000313" key="5">
    <source>
        <dbReference type="Proteomes" id="UP000250321"/>
    </source>
</evidence>
<evidence type="ECO:0000313" key="4">
    <source>
        <dbReference type="EMBL" id="PQQ18945.1"/>
    </source>
</evidence>
<protein>
    <recommendedName>
        <fullName evidence="6">Pentatricopeptide repeat-containing protein</fullName>
    </recommendedName>
</protein>
<evidence type="ECO:0000256" key="2">
    <source>
        <dbReference type="ARBA" id="ARBA00022737"/>
    </source>
</evidence>
<reference evidence="4 5" key="1">
    <citation type="submission" date="2018-02" db="EMBL/GenBank/DDBJ databases">
        <title>Draft genome of wild Prunus yedoensis var. nudiflora.</title>
        <authorList>
            <person name="Baek S."/>
            <person name="Kim J.-H."/>
            <person name="Choi K."/>
            <person name="Kim G.-B."/>
            <person name="Cho A."/>
            <person name="Jang H."/>
            <person name="Shin C.-H."/>
            <person name="Yu H.-J."/>
            <person name="Mun J.-H."/>
        </authorList>
    </citation>
    <scope>NUCLEOTIDE SEQUENCE [LARGE SCALE GENOMIC DNA]</scope>
    <source>
        <strain evidence="5">cv. Jeju island</strain>
        <tissue evidence="4">Leaf</tissue>
    </source>
</reference>
<dbReference type="InterPro" id="IPR050872">
    <property type="entry name" value="PPR_P_subfamily"/>
</dbReference>
<dbReference type="EMBL" id="PJQY01000090">
    <property type="protein sequence ID" value="PQQ18945.1"/>
    <property type="molecule type" value="Genomic_DNA"/>
</dbReference>
<evidence type="ECO:0000256" key="3">
    <source>
        <dbReference type="PROSITE-ProRule" id="PRU00708"/>
    </source>
</evidence>
<dbReference type="PANTHER" id="PTHR46128:SF211">
    <property type="entry name" value="PENTACOTRIPEPTIDE-REPEAT REGION OF PRORP DOMAIN-CONTAINING PROTEIN"/>
    <property type="match status" value="1"/>
</dbReference>
<dbReference type="Gene3D" id="1.25.40.10">
    <property type="entry name" value="Tetratricopeptide repeat domain"/>
    <property type="match status" value="1"/>
</dbReference>
<proteinExistence type="inferred from homology"/>
<feature type="repeat" description="PPR" evidence="3">
    <location>
        <begin position="43"/>
        <end position="77"/>
    </location>
</feature>
<dbReference type="AlphaFoldDB" id="A0A314ZGH6"/>
<feature type="repeat" description="PPR" evidence="3">
    <location>
        <begin position="8"/>
        <end position="42"/>
    </location>
</feature>
<keyword evidence="5" id="KW-1185">Reference proteome</keyword>
<comment type="caution">
    <text evidence="4">The sequence shown here is derived from an EMBL/GenBank/DDBJ whole genome shotgun (WGS) entry which is preliminary data.</text>
</comment>
<name>A0A314ZGH6_PRUYE</name>
<dbReference type="OrthoDB" id="185373at2759"/>
<sequence>MWHQSITWFDHYNTVIDGLAKQGCMEKAMGLYGQMVENGIIPDEITHRSLVGGFCGVNLVEEAVLILKEMHKRGHPVRNISYKFVIHGLCRNNRVDVAIQVLEMMISNRCMPDGAIYSTIIEGVAAAVIQRG</sequence>
<feature type="repeat" description="PPR" evidence="3">
    <location>
        <begin position="78"/>
        <end position="112"/>
    </location>
</feature>
<evidence type="ECO:0000256" key="1">
    <source>
        <dbReference type="ARBA" id="ARBA00007626"/>
    </source>
</evidence>